<proteinExistence type="predicted"/>
<dbReference type="EMBL" id="BDCX01000001">
    <property type="protein sequence ID" value="GAT64374.1"/>
    <property type="molecule type" value="Genomic_DNA"/>
</dbReference>
<dbReference type="InterPro" id="IPR004155">
    <property type="entry name" value="PBS_lyase_HEAT"/>
</dbReference>
<dbReference type="SUPFAM" id="SSF48371">
    <property type="entry name" value="ARM repeat"/>
    <property type="match status" value="1"/>
</dbReference>
<sequence>MLGSLDEVPWDRLEHNRGTASDVPALLRALTREQEAADALEELEDTLFHQGGWICPAAAAAVPFLAGLAAGPDVPGRAEIVMLLAEFAHEAKALGGRGVDPAWPAAWATAVAGLVRLLGDGDVLVRRNAAYALAAADAHAEAVLDALIARFPAEDDLTARLGLVLAAGEVTGHAPSDWLTSLQHHAEPQVRLAAARALGRVRADLDLVIDAIALGDLSPWRDSPFSGAVPESVIGRVARELGTDRPAQIRFATAMLAHSDPAYQAGAIKVIAGLASTSRSALTELDPLLPRGLDSPSGTVRAFAVHLVAASGSADRHRERLADLLSDRTLLSRHGDLRIGDLAVWALAWADDRRALPGLLDRMAGRWLQSPPAATHYSESPYMLDPPGLGELLARLDRWSGAVLPVVRATLRRTGHHEARRALVQALEAWGPAAAPAVPELTTLLRTDIRPWAATTLGAIGPAAAPAARHLRGLLRKDTSPPRPPLRIAERVDAAWALWRVTGDADAVLDVLGETAQADLNHRIVRRLADLGPAAAHHLDALRRSLTSTDDWQRAEAAHALWRITADPTDAVPVLAQIIEPLAEGRTRPVMRTATRYLAEIGPSATAAVPTLRTALAGDRRLNYFGGWRAFDEDREQHDLARHALRRITAAEIRRA</sequence>
<evidence type="ECO:0000313" key="1">
    <source>
        <dbReference type="EMBL" id="GAT64374.1"/>
    </source>
</evidence>
<accession>A0A161L9V0</accession>
<protein>
    <submittedName>
        <fullName evidence="1">PBS lyase</fullName>
    </submittedName>
</protein>
<dbReference type="SMART" id="SM00567">
    <property type="entry name" value="EZ_HEAT"/>
    <property type="match status" value="4"/>
</dbReference>
<keyword evidence="2" id="KW-1185">Reference proteome</keyword>
<dbReference type="Proteomes" id="UP000077701">
    <property type="component" value="Unassembled WGS sequence"/>
</dbReference>
<dbReference type="STRING" id="161355.PS9374_00004"/>
<dbReference type="OrthoDB" id="292843at2"/>
<evidence type="ECO:0000313" key="2">
    <source>
        <dbReference type="Proteomes" id="UP000077701"/>
    </source>
</evidence>
<organism evidence="1 2">
    <name type="scientific">Planomonospora sphaerica</name>
    <dbReference type="NCBI Taxonomy" id="161355"/>
    <lineage>
        <taxon>Bacteria</taxon>
        <taxon>Bacillati</taxon>
        <taxon>Actinomycetota</taxon>
        <taxon>Actinomycetes</taxon>
        <taxon>Streptosporangiales</taxon>
        <taxon>Streptosporangiaceae</taxon>
        <taxon>Planomonospora</taxon>
    </lineage>
</organism>
<dbReference type="InterPro" id="IPR016024">
    <property type="entry name" value="ARM-type_fold"/>
</dbReference>
<name>A0A161L9V0_9ACTN</name>
<comment type="caution">
    <text evidence="1">The sequence shown here is derived from an EMBL/GenBank/DDBJ whole genome shotgun (WGS) entry which is preliminary data.</text>
</comment>
<reference evidence="2" key="2">
    <citation type="submission" date="2016-04" db="EMBL/GenBank/DDBJ databases">
        <title>Planomonospora sphaerica JCM9374 whole genome shotgun sequence.</title>
        <authorList>
            <person name="Suzuki T."/>
            <person name="Dohra H."/>
            <person name="Kodani S."/>
        </authorList>
    </citation>
    <scope>NUCLEOTIDE SEQUENCE [LARGE SCALE GENOMIC DNA]</scope>
    <source>
        <strain evidence="2">JCM 9374</strain>
    </source>
</reference>
<reference evidence="1 2" key="1">
    <citation type="journal article" date="2016" name="Genome Announc.">
        <title>Draft Genome Sequence of Planomonospora sphaerica JCM9374, a Rare Actinomycete.</title>
        <authorList>
            <person name="Dohra H."/>
            <person name="Suzuki T."/>
            <person name="Inoue Y."/>
            <person name="Kodani S."/>
        </authorList>
    </citation>
    <scope>NUCLEOTIDE SEQUENCE [LARGE SCALE GENOMIC DNA]</scope>
    <source>
        <strain evidence="1 2">JCM 9374</strain>
    </source>
</reference>
<dbReference type="AlphaFoldDB" id="A0A161L9V0"/>
<dbReference type="GO" id="GO:0016829">
    <property type="term" value="F:lyase activity"/>
    <property type="evidence" value="ECO:0007669"/>
    <property type="project" value="UniProtKB-KW"/>
</dbReference>
<dbReference type="RefSeq" id="WP_068893825.1">
    <property type="nucleotide sequence ID" value="NZ_BDCX01000001.1"/>
</dbReference>
<keyword evidence="1" id="KW-0456">Lyase</keyword>
<gene>
    <name evidence="1" type="ORF">PS9374_00004</name>
</gene>
<dbReference type="Gene3D" id="1.25.10.10">
    <property type="entry name" value="Leucine-rich Repeat Variant"/>
    <property type="match status" value="3"/>
</dbReference>
<dbReference type="InterPro" id="IPR011989">
    <property type="entry name" value="ARM-like"/>
</dbReference>